<feature type="compositionally biased region" description="Acidic residues" evidence="1">
    <location>
        <begin position="52"/>
        <end position="76"/>
    </location>
</feature>
<dbReference type="STRING" id="1165861.A0A0L0W3Q9"/>
<dbReference type="EMBL" id="AJIL01000004">
    <property type="protein sequence ID" value="KNF06183.1"/>
    <property type="molecule type" value="Genomic_DNA"/>
</dbReference>
<proteinExistence type="predicted"/>
<evidence type="ECO:0000313" key="2">
    <source>
        <dbReference type="EMBL" id="KNF06183.1"/>
    </source>
</evidence>
<keyword evidence="3" id="KW-1185">Reference proteome</keyword>
<evidence type="ECO:0000313" key="3">
    <source>
        <dbReference type="Proteomes" id="UP000054564"/>
    </source>
</evidence>
<protein>
    <submittedName>
        <fullName evidence="2">Uncharacterized protein</fullName>
    </submittedName>
</protein>
<name>A0A0L0W3Q9_9BASI</name>
<dbReference type="AlphaFoldDB" id="A0A0L0W3Q9"/>
<dbReference type="Proteomes" id="UP000054564">
    <property type="component" value="Unassembled WGS sequence"/>
</dbReference>
<accession>A0A0L0W3Q9</accession>
<gene>
    <name evidence="2" type="ORF">PSTG_00692</name>
</gene>
<evidence type="ECO:0000256" key="1">
    <source>
        <dbReference type="SAM" id="MobiDB-lite"/>
    </source>
</evidence>
<sequence>MANEMAMIFLAATGTDWDVQQNHHRCICHVIALILGAGLKALNVSKKMGDEPGLDNDVVGEEVNSDDEEVDPDDATPDVMADGWEEPNPNNDDKATGEDSENPIGIAFTLKKIDYICSRIASSPQKQAEWKVWAAKLGFTGRGVINGYRIRWNIAYESRQRAYDVRLKSACEKPFAEWQRGWWSCKLCPSIYQKQDPPR</sequence>
<organism evidence="2 3">
    <name type="scientific">Puccinia striiformis f. sp. tritici PST-78</name>
    <dbReference type="NCBI Taxonomy" id="1165861"/>
    <lineage>
        <taxon>Eukaryota</taxon>
        <taxon>Fungi</taxon>
        <taxon>Dikarya</taxon>
        <taxon>Basidiomycota</taxon>
        <taxon>Pucciniomycotina</taxon>
        <taxon>Pucciniomycetes</taxon>
        <taxon>Pucciniales</taxon>
        <taxon>Pucciniaceae</taxon>
        <taxon>Puccinia</taxon>
    </lineage>
</organism>
<reference evidence="3" key="1">
    <citation type="submission" date="2014-03" db="EMBL/GenBank/DDBJ databases">
        <title>The Genome Sequence of Puccinia striiformis f. sp. tritici PST-78.</title>
        <authorList>
            <consortium name="The Broad Institute Genome Sequencing Platform"/>
            <person name="Cuomo C."/>
            <person name="Hulbert S."/>
            <person name="Chen X."/>
            <person name="Walker B."/>
            <person name="Young S.K."/>
            <person name="Zeng Q."/>
            <person name="Gargeya S."/>
            <person name="Fitzgerald M."/>
            <person name="Haas B."/>
            <person name="Abouelleil A."/>
            <person name="Alvarado L."/>
            <person name="Arachchi H.M."/>
            <person name="Berlin A.M."/>
            <person name="Chapman S.B."/>
            <person name="Goldberg J."/>
            <person name="Griggs A."/>
            <person name="Gujja S."/>
            <person name="Hansen M."/>
            <person name="Howarth C."/>
            <person name="Imamovic A."/>
            <person name="Larimer J."/>
            <person name="McCowan C."/>
            <person name="Montmayeur A."/>
            <person name="Murphy C."/>
            <person name="Neiman D."/>
            <person name="Pearson M."/>
            <person name="Priest M."/>
            <person name="Roberts A."/>
            <person name="Saif S."/>
            <person name="Shea T."/>
            <person name="Sisk P."/>
            <person name="Sykes S."/>
            <person name="Wortman J."/>
            <person name="Nusbaum C."/>
            <person name="Birren B."/>
        </authorList>
    </citation>
    <scope>NUCLEOTIDE SEQUENCE [LARGE SCALE GENOMIC DNA]</scope>
    <source>
        <strain evidence="3">race PST-78</strain>
    </source>
</reference>
<comment type="caution">
    <text evidence="2">The sequence shown here is derived from an EMBL/GenBank/DDBJ whole genome shotgun (WGS) entry which is preliminary data.</text>
</comment>
<feature type="region of interest" description="Disordered" evidence="1">
    <location>
        <begin position="50"/>
        <end position="101"/>
    </location>
</feature>